<dbReference type="WBParaSite" id="HCON_00045340-00001">
    <property type="protein sequence ID" value="HCON_00045340-00001"/>
    <property type="gene ID" value="HCON_00045340"/>
</dbReference>
<accession>A0A7I4Y4W3</accession>
<organism evidence="2 3">
    <name type="scientific">Haemonchus contortus</name>
    <name type="common">Barber pole worm</name>
    <dbReference type="NCBI Taxonomy" id="6289"/>
    <lineage>
        <taxon>Eukaryota</taxon>
        <taxon>Metazoa</taxon>
        <taxon>Ecdysozoa</taxon>
        <taxon>Nematoda</taxon>
        <taxon>Chromadorea</taxon>
        <taxon>Rhabditida</taxon>
        <taxon>Rhabditina</taxon>
        <taxon>Rhabditomorpha</taxon>
        <taxon>Strongyloidea</taxon>
        <taxon>Trichostrongylidae</taxon>
        <taxon>Haemonchus</taxon>
    </lineage>
</organism>
<evidence type="ECO:0000313" key="2">
    <source>
        <dbReference type="Proteomes" id="UP000025227"/>
    </source>
</evidence>
<evidence type="ECO:0000313" key="3">
    <source>
        <dbReference type="WBParaSite" id="HCON_00045340-00001"/>
    </source>
</evidence>
<keyword evidence="2" id="KW-1185">Reference proteome</keyword>
<feature type="compositionally biased region" description="Polar residues" evidence="1">
    <location>
        <begin position="1"/>
        <end position="18"/>
    </location>
</feature>
<proteinExistence type="predicted"/>
<dbReference type="AlphaFoldDB" id="A0A7I4Y4W3"/>
<feature type="region of interest" description="Disordered" evidence="1">
    <location>
        <begin position="1"/>
        <end position="36"/>
    </location>
</feature>
<dbReference type="Proteomes" id="UP000025227">
    <property type="component" value="Unplaced"/>
</dbReference>
<reference evidence="3" key="1">
    <citation type="submission" date="2020-12" db="UniProtKB">
        <authorList>
            <consortium name="WormBaseParasite"/>
        </authorList>
    </citation>
    <scope>IDENTIFICATION</scope>
    <source>
        <strain evidence="3">MHco3</strain>
    </source>
</reference>
<sequence>MESAPTSAISPERNSSELSRQRFVEKQPANRTHDDTDDLMADVKAWIVFKNQHFFAREIDPLPSKESSAYVDDDYTPDYVRLGREINMINDPSRVKQKDASRVGSFSNIDGKVMKTDNVQFFISAVLPGLTHVSKK</sequence>
<evidence type="ECO:0000256" key="1">
    <source>
        <dbReference type="SAM" id="MobiDB-lite"/>
    </source>
</evidence>
<name>A0A7I4Y4W3_HAECO</name>
<dbReference type="OrthoDB" id="6432034at2759"/>
<protein>
    <submittedName>
        <fullName evidence="3">DDE_Tnp_1_7 domain-containing protein</fullName>
    </submittedName>
</protein>